<protein>
    <submittedName>
        <fullName evidence="1">Uncharacterized protein</fullName>
    </submittedName>
</protein>
<sequence>MEKKLNNLIKESDFIDKMHESFVMTNSDTDIIDTGTMENLKKLDELYVDINGHLESLVKKSMRSSGVVSGLRGTGKTHLLLLARERINHTSEKNFCFYINLKQLNFPENLDLDATNKIFSIKIYEEISKQLLYHFEQIEYTFFEFLVKRKGKYKILEAINFLEQCLFTASIGNLTINDDQKMRVEKERTLENINESIEKMNMKLSSKNGMSIDAELNEKEISKDLDRLMTHSDMRRYLDISTFKDNMKELLDILGKDRFTFYFDDWEKLRNKDKSLQENLSKFIDTINVNPIFIWIGIVPGRGDLHSLVQGSDLPHRIDLDDSLIFEKSSTESKKCQKYFKELVEKRLNYFVPDKNLKVTDLLTTQNFFLLIHASMGNSRDFLNMLSNSWDGYYSANKASRGNTHKKISKDMVISSIENISTQKIENIVNKPEVMDIWNDIKKFCLEKEYSHFAIKTNYENNILVRHEWFEELIYQRIIHRRRRGMSQKEASYDDVDIYAINYSMIYDRVAGRNKKIEFVLDSDIIHNKIRRYIYSPAIIFSTIESRRNEIAKCKHCDKEVNKNDNEYMWKQKKCPSCGSELDI</sequence>
<name>A0A1E5HB03_9ENTE</name>
<evidence type="ECO:0000313" key="2">
    <source>
        <dbReference type="Proteomes" id="UP000094469"/>
    </source>
</evidence>
<dbReference type="RefSeq" id="WP_069640251.1">
    <property type="nucleotide sequence ID" value="NZ_JAFBEZ010000036.1"/>
</dbReference>
<reference evidence="2" key="1">
    <citation type="submission" date="2016-09" db="EMBL/GenBank/DDBJ databases">
        <authorList>
            <person name="Gulvik C.A."/>
        </authorList>
    </citation>
    <scope>NUCLEOTIDE SEQUENCE [LARGE SCALE GENOMIC DNA]</scope>
    <source>
        <strain evidence="2">LMG 26676</strain>
    </source>
</reference>
<organism evidence="1 2">
    <name type="scientific">Enterococcus ureilyticus</name>
    <dbReference type="NCBI Taxonomy" id="1131292"/>
    <lineage>
        <taxon>Bacteria</taxon>
        <taxon>Bacillati</taxon>
        <taxon>Bacillota</taxon>
        <taxon>Bacilli</taxon>
        <taxon>Lactobacillales</taxon>
        <taxon>Enterococcaceae</taxon>
        <taxon>Enterococcus</taxon>
    </lineage>
</organism>
<dbReference type="AlphaFoldDB" id="A0A1E5HB03"/>
<proteinExistence type="predicted"/>
<gene>
    <name evidence="1" type="ORF">BCR24_03145</name>
</gene>
<evidence type="ECO:0000313" key="1">
    <source>
        <dbReference type="EMBL" id="OEG22142.1"/>
    </source>
</evidence>
<dbReference type="Proteomes" id="UP000094469">
    <property type="component" value="Unassembled WGS sequence"/>
</dbReference>
<dbReference type="STRING" id="1131292.BCR24_03145"/>
<comment type="caution">
    <text evidence="1">The sequence shown here is derived from an EMBL/GenBank/DDBJ whole genome shotgun (WGS) entry which is preliminary data.</text>
</comment>
<dbReference type="OrthoDB" id="1889202at2"/>
<dbReference type="EMBL" id="MIKC01000023">
    <property type="protein sequence ID" value="OEG22142.1"/>
    <property type="molecule type" value="Genomic_DNA"/>
</dbReference>
<keyword evidence="2" id="KW-1185">Reference proteome</keyword>
<accession>A0A1E5HB03</accession>